<dbReference type="EMBL" id="JAPDHF010000006">
    <property type="protein sequence ID" value="KAJ4016446.1"/>
    <property type="molecule type" value="Genomic_DNA"/>
</dbReference>
<accession>A0A9W8PTK1</accession>
<name>A0A9W8PTK1_9HYPO</name>
<dbReference type="OrthoDB" id="5064206at2759"/>
<dbReference type="Proteomes" id="UP001152130">
    <property type="component" value="Unassembled WGS sequence"/>
</dbReference>
<keyword evidence="3" id="KW-1185">Reference proteome</keyword>
<evidence type="ECO:0000313" key="2">
    <source>
        <dbReference type="EMBL" id="KAJ4016446.1"/>
    </source>
</evidence>
<dbReference type="AlphaFoldDB" id="A0A9W8PTK1"/>
<evidence type="ECO:0000313" key="3">
    <source>
        <dbReference type="Proteomes" id="UP001152130"/>
    </source>
</evidence>
<organism evidence="2 3">
    <name type="scientific">Fusarium irregulare</name>
    <dbReference type="NCBI Taxonomy" id="2494466"/>
    <lineage>
        <taxon>Eukaryota</taxon>
        <taxon>Fungi</taxon>
        <taxon>Dikarya</taxon>
        <taxon>Ascomycota</taxon>
        <taxon>Pezizomycotina</taxon>
        <taxon>Sordariomycetes</taxon>
        <taxon>Hypocreomycetidae</taxon>
        <taxon>Hypocreales</taxon>
        <taxon>Nectriaceae</taxon>
        <taxon>Fusarium</taxon>
        <taxon>Fusarium incarnatum-equiseti species complex</taxon>
    </lineage>
</organism>
<evidence type="ECO:0000256" key="1">
    <source>
        <dbReference type="SAM" id="MobiDB-lite"/>
    </source>
</evidence>
<reference evidence="2" key="1">
    <citation type="submission" date="2022-10" db="EMBL/GenBank/DDBJ databases">
        <title>Fusarium specimens isolated from Avocado Roots.</title>
        <authorList>
            <person name="Stajich J."/>
            <person name="Roper C."/>
            <person name="Heimlech-Rivalta G."/>
        </authorList>
    </citation>
    <scope>NUCLEOTIDE SEQUENCE</scope>
    <source>
        <strain evidence="2">CF00143</strain>
    </source>
</reference>
<comment type="caution">
    <text evidence="2">The sequence shown here is derived from an EMBL/GenBank/DDBJ whole genome shotgun (WGS) entry which is preliminary data.</text>
</comment>
<sequence>MPTTAEQEAIQQTVTDLFQGYDFGKPPTEGTEVVGTSQEQSTTLDLGNVMATDETAATYALLSFDLASHAAEFARYNLLYMYSPWNQTEARPNQAYLLHHASGPLPTTDTQSKKPQAKRERDEIPSAEQPSTDHSQKRTKAKTGC</sequence>
<feature type="region of interest" description="Disordered" evidence="1">
    <location>
        <begin position="96"/>
        <end position="145"/>
    </location>
</feature>
<protein>
    <submittedName>
        <fullName evidence="2">Uncharacterized protein</fullName>
    </submittedName>
</protein>
<proteinExistence type="predicted"/>
<feature type="compositionally biased region" description="Polar residues" evidence="1">
    <location>
        <begin position="105"/>
        <end position="114"/>
    </location>
</feature>
<gene>
    <name evidence="2" type="ORF">NW766_004643</name>
</gene>